<keyword evidence="3" id="KW-1185">Reference proteome</keyword>
<dbReference type="EMBL" id="CAMPGE010007788">
    <property type="protein sequence ID" value="CAI2366704.1"/>
    <property type="molecule type" value="Genomic_DNA"/>
</dbReference>
<evidence type="ECO:0000256" key="1">
    <source>
        <dbReference type="SAM" id="MobiDB-lite"/>
    </source>
</evidence>
<gene>
    <name evidence="2" type="ORF">ECRASSUSDP1_LOCUS7977</name>
</gene>
<organism evidence="2 3">
    <name type="scientific">Euplotes crassus</name>
    <dbReference type="NCBI Taxonomy" id="5936"/>
    <lineage>
        <taxon>Eukaryota</taxon>
        <taxon>Sar</taxon>
        <taxon>Alveolata</taxon>
        <taxon>Ciliophora</taxon>
        <taxon>Intramacronucleata</taxon>
        <taxon>Spirotrichea</taxon>
        <taxon>Hypotrichia</taxon>
        <taxon>Euplotida</taxon>
        <taxon>Euplotidae</taxon>
        <taxon>Moneuplotes</taxon>
    </lineage>
</organism>
<evidence type="ECO:0000313" key="2">
    <source>
        <dbReference type="EMBL" id="CAI2366704.1"/>
    </source>
</evidence>
<evidence type="ECO:0000313" key="3">
    <source>
        <dbReference type="Proteomes" id="UP001295684"/>
    </source>
</evidence>
<dbReference type="AlphaFoldDB" id="A0AAD1UDB2"/>
<dbReference type="Proteomes" id="UP001295684">
    <property type="component" value="Unassembled WGS sequence"/>
</dbReference>
<protein>
    <submittedName>
        <fullName evidence="2">Uncharacterized protein</fullName>
    </submittedName>
</protein>
<accession>A0AAD1UDB2</accession>
<feature type="compositionally biased region" description="Basic residues" evidence="1">
    <location>
        <begin position="98"/>
        <end position="123"/>
    </location>
</feature>
<feature type="region of interest" description="Disordered" evidence="1">
    <location>
        <begin position="89"/>
        <end position="123"/>
    </location>
</feature>
<reference evidence="2" key="1">
    <citation type="submission" date="2023-07" db="EMBL/GenBank/DDBJ databases">
        <authorList>
            <consortium name="AG Swart"/>
            <person name="Singh M."/>
            <person name="Singh A."/>
            <person name="Seah K."/>
            <person name="Emmerich C."/>
        </authorList>
    </citation>
    <scope>NUCLEOTIDE SEQUENCE</scope>
    <source>
        <strain evidence="2">DP1</strain>
    </source>
</reference>
<name>A0AAD1UDB2_EUPCR</name>
<proteinExistence type="predicted"/>
<feature type="region of interest" description="Disordered" evidence="1">
    <location>
        <begin position="1"/>
        <end position="32"/>
    </location>
</feature>
<sequence length="385" mass="45577">METHPDRNQKGNPRKYSSDFQNNNDRKFKGKYFNSNQNSQFVHKNEGRKFNYNTDRGTVQDARRNYSTKRFHPNQHGGDKGHYFHKSNSRGGYDHFSSRNHRKRPYHSRHHHKHDRKFYKPKPNHKFNFHSKPFDHKNDRQHGFKAPRKLTIQEQKKRHLKNLRKAAAEVSLKDPAAFVYKPGMIGLLRPDTPRNTNEFLINDHMKNHPRQDPLAELNTKGERDCYSMINPESKMSQFVRENGVRTPEPRCSPLSTPYNPHMCGPSHFSDIDDYYEQFEQVSGTMERLVNHETVGMFDTSDPPAPSLETGDQKRAIICHEEEKGLDLREPYEDQGDHDDHEDKHLCECGYQKLYEESVQRIRVLERMLRFSNEAVERLRKTHNNE</sequence>
<comment type="caution">
    <text evidence="2">The sequence shown here is derived from an EMBL/GenBank/DDBJ whole genome shotgun (WGS) entry which is preliminary data.</text>
</comment>